<dbReference type="InterPro" id="IPR058924">
    <property type="entry name" value="AGPR_dimerisation_dom"/>
</dbReference>
<dbReference type="PANTHER" id="PTHR32338">
    <property type="entry name" value="N-ACETYL-GAMMA-GLUTAMYL-PHOSPHATE REDUCTASE, CHLOROPLASTIC-RELATED-RELATED"/>
    <property type="match status" value="1"/>
</dbReference>
<comment type="caution">
    <text evidence="2">The sequence shown here is derived from an EMBL/GenBank/DDBJ whole genome shotgun (WGS) entry which is preliminary data.</text>
</comment>
<dbReference type="Proteomes" id="UP001465976">
    <property type="component" value="Unassembled WGS sequence"/>
</dbReference>
<dbReference type="SUPFAM" id="SSF55347">
    <property type="entry name" value="Glyceraldehyde-3-phosphate dehydrogenase-like, C-terminal domain"/>
    <property type="match status" value="1"/>
</dbReference>
<sequence>MLIAPLLKYVKPEAWPTVFGLSGYSGAGTISGTDPDGRPISLPKVTGESLAGGVKPYSLTDHIHEREAGAHLSSLLNGSSMKLAFIPAVAPWFSGIISTLSMPLSEKVTAKEIISLYEEKYAGEKLVTIKKEVPTLPDIADRHGWVVGGAQVHSEGDRVVVVGGLDNLLKGAATQCLQNLNLALGYDEYAGIATTD</sequence>
<dbReference type="InterPro" id="IPR050085">
    <property type="entry name" value="AGPR"/>
</dbReference>
<proteinExistence type="predicted"/>
<gene>
    <name evidence="2" type="ORF">V5O48_000764</name>
</gene>
<protein>
    <recommendedName>
        <fullName evidence="1">N-acetyl-gamma-glutamyl-phosphate reductase dimerisation domain-containing protein</fullName>
    </recommendedName>
</protein>
<keyword evidence="3" id="KW-1185">Reference proteome</keyword>
<accession>A0ABR3G0W1</accession>
<reference evidence="2 3" key="1">
    <citation type="submission" date="2024-02" db="EMBL/GenBank/DDBJ databases">
        <title>A draft genome for the cacao thread blight pathogen Marasmius crinis-equi.</title>
        <authorList>
            <person name="Cohen S.P."/>
            <person name="Baruah I.K."/>
            <person name="Amoako-Attah I."/>
            <person name="Bukari Y."/>
            <person name="Meinhardt L.W."/>
            <person name="Bailey B.A."/>
        </authorList>
    </citation>
    <scope>NUCLEOTIDE SEQUENCE [LARGE SCALE GENOMIC DNA]</scope>
    <source>
        <strain evidence="2 3">GH-76</strain>
    </source>
</reference>
<dbReference type="Pfam" id="PF22698">
    <property type="entry name" value="Semialdhyde_dhC_1"/>
    <property type="match status" value="1"/>
</dbReference>
<evidence type="ECO:0000313" key="3">
    <source>
        <dbReference type="Proteomes" id="UP001465976"/>
    </source>
</evidence>
<dbReference type="PANTHER" id="PTHR32338:SF10">
    <property type="entry name" value="N-ACETYL-GAMMA-GLUTAMYL-PHOSPHATE REDUCTASE, CHLOROPLASTIC-RELATED"/>
    <property type="match status" value="1"/>
</dbReference>
<evidence type="ECO:0000313" key="2">
    <source>
        <dbReference type="EMBL" id="KAL0581281.1"/>
    </source>
</evidence>
<dbReference type="EMBL" id="JBAHYK010000013">
    <property type="protein sequence ID" value="KAL0581281.1"/>
    <property type="molecule type" value="Genomic_DNA"/>
</dbReference>
<dbReference type="Gene3D" id="3.30.360.10">
    <property type="entry name" value="Dihydrodipicolinate Reductase, domain 2"/>
    <property type="match status" value="1"/>
</dbReference>
<organism evidence="2 3">
    <name type="scientific">Marasmius crinis-equi</name>
    <dbReference type="NCBI Taxonomy" id="585013"/>
    <lineage>
        <taxon>Eukaryota</taxon>
        <taxon>Fungi</taxon>
        <taxon>Dikarya</taxon>
        <taxon>Basidiomycota</taxon>
        <taxon>Agaricomycotina</taxon>
        <taxon>Agaricomycetes</taxon>
        <taxon>Agaricomycetidae</taxon>
        <taxon>Agaricales</taxon>
        <taxon>Marasmiineae</taxon>
        <taxon>Marasmiaceae</taxon>
        <taxon>Marasmius</taxon>
    </lineage>
</organism>
<dbReference type="Gene3D" id="3.40.50.720">
    <property type="entry name" value="NAD(P)-binding Rossmann-like Domain"/>
    <property type="match status" value="1"/>
</dbReference>
<name>A0ABR3G0W1_9AGAR</name>
<feature type="domain" description="N-acetyl-gamma-glutamyl-phosphate reductase dimerisation" evidence="1">
    <location>
        <begin position="2"/>
        <end position="167"/>
    </location>
</feature>
<evidence type="ECO:0000259" key="1">
    <source>
        <dbReference type="Pfam" id="PF22698"/>
    </source>
</evidence>